<reference evidence="3 4" key="1">
    <citation type="journal article" date="2012" name="Genome Biol.">
        <title>Genome and low-iron response of an oceanic diatom adapted to chronic iron limitation.</title>
        <authorList>
            <person name="Lommer M."/>
            <person name="Specht M."/>
            <person name="Roy A.S."/>
            <person name="Kraemer L."/>
            <person name="Andreson R."/>
            <person name="Gutowska M.A."/>
            <person name="Wolf J."/>
            <person name="Bergner S.V."/>
            <person name="Schilhabel M.B."/>
            <person name="Klostermeier U.C."/>
            <person name="Beiko R.G."/>
            <person name="Rosenstiel P."/>
            <person name="Hippler M."/>
            <person name="Laroche J."/>
        </authorList>
    </citation>
    <scope>NUCLEOTIDE SEQUENCE [LARGE SCALE GENOMIC DNA]</scope>
    <source>
        <strain evidence="3 4">CCMP1005</strain>
    </source>
</reference>
<dbReference type="Proteomes" id="UP000266841">
    <property type="component" value="Unassembled WGS sequence"/>
</dbReference>
<keyword evidence="4" id="KW-1185">Reference proteome</keyword>
<feature type="compositionally biased region" description="Basic residues" evidence="1">
    <location>
        <begin position="185"/>
        <end position="194"/>
    </location>
</feature>
<dbReference type="SUPFAM" id="SSF51658">
    <property type="entry name" value="Xylose isomerase-like"/>
    <property type="match status" value="1"/>
</dbReference>
<dbReference type="InterPro" id="IPR036237">
    <property type="entry name" value="Xyl_isomerase-like_sf"/>
</dbReference>
<feature type="domain" description="Xylose isomerase-like TIM barrel" evidence="2">
    <location>
        <begin position="256"/>
        <end position="363"/>
    </location>
</feature>
<dbReference type="OrthoDB" id="415590at2759"/>
<proteinExistence type="predicted"/>
<dbReference type="Pfam" id="PF01261">
    <property type="entry name" value="AP_endonuc_2"/>
    <property type="match status" value="1"/>
</dbReference>
<sequence length="408" mass="45423">MPFFPSSGEGSTIAAATFRPFPRRQTALGAKGCVLARPVAAAQLEKRHEHLWPPHLYGSETWSLSDSSMRRLEGFHFLAACRMARVNRPRRVRRDGTCQWSYPSKDDVYEEVGLFPIRHYIEVRRQTVAAYIVNRPIFDRCVDAKRPRGSSYHLFWWEQPVDLNLARGGGAILSWSSHTDDFSRGRRSGRRTLRRSLVGRGGKGLPGGAQPRGRRGLPPLSPEVRQGGDEPPRPGDKEGGRRDDDGGGRRGEGPGMRRGGGLERLRRWEQLVEAFRECCDAYPNIRWSLKYKPTDENTRFFTVPSTGAAVLLVRDVDRTNFGLTLDVGHMLMSGENPGQSIAMAGRYLFGVQLNDGHTRLAAEDGLVFGSVHPGMALGSSDFQQEGTGSQPIVSQRNDRLLVGLQFGK</sequence>
<evidence type="ECO:0000313" key="4">
    <source>
        <dbReference type="Proteomes" id="UP000266841"/>
    </source>
</evidence>
<comment type="caution">
    <text evidence="3">The sequence shown here is derived from an EMBL/GenBank/DDBJ whole genome shotgun (WGS) entry which is preliminary data.</text>
</comment>
<organism evidence="3 4">
    <name type="scientific">Thalassiosira oceanica</name>
    <name type="common">Marine diatom</name>
    <dbReference type="NCBI Taxonomy" id="159749"/>
    <lineage>
        <taxon>Eukaryota</taxon>
        <taxon>Sar</taxon>
        <taxon>Stramenopiles</taxon>
        <taxon>Ochrophyta</taxon>
        <taxon>Bacillariophyta</taxon>
        <taxon>Coscinodiscophyceae</taxon>
        <taxon>Thalassiosirophycidae</taxon>
        <taxon>Thalassiosirales</taxon>
        <taxon>Thalassiosiraceae</taxon>
        <taxon>Thalassiosira</taxon>
    </lineage>
</organism>
<gene>
    <name evidence="3" type="ORF">THAOC_17481</name>
</gene>
<feature type="region of interest" description="Disordered" evidence="1">
    <location>
        <begin position="177"/>
        <end position="261"/>
    </location>
</feature>
<dbReference type="InterPro" id="IPR013022">
    <property type="entry name" value="Xyl_isomerase-like_TIM-brl"/>
</dbReference>
<dbReference type="EMBL" id="AGNL01019300">
    <property type="protein sequence ID" value="EJK61931.1"/>
    <property type="molecule type" value="Genomic_DNA"/>
</dbReference>
<name>K0SLV1_THAOC</name>
<evidence type="ECO:0000259" key="2">
    <source>
        <dbReference type="Pfam" id="PF01261"/>
    </source>
</evidence>
<evidence type="ECO:0000313" key="3">
    <source>
        <dbReference type="EMBL" id="EJK61931.1"/>
    </source>
</evidence>
<evidence type="ECO:0000256" key="1">
    <source>
        <dbReference type="SAM" id="MobiDB-lite"/>
    </source>
</evidence>
<protein>
    <recommendedName>
        <fullName evidence="2">Xylose isomerase-like TIM barrel domain-containing protein</fullName>
    </recommendedName>
</protein>
<feature type="compositionally biased region" description="Basic and acidic residues" evidence="1">
    <location>
        <begin position="226"/>
        <end position="252"/>
    </location>
</feature>
<accession>K0SLV1</accession>
<feature type="non-terminal residue" evidence="3">
    <location>
        <position position="408"/>
    </location>
</feature>
<dbReference type="AlphaFoldDB" id="K0SLV1"/>
<dbReference type="Gene3D" id="3.20.20.150">
    <property type="entry name" value="Divalent-metal-dependent TIM barrel enzymes"/>
    <property type="match status" value="1"/>
</dbReference>